<evidence type="ECO:0000313" key="2">
    <source>
        <dbReference type="Proteomes" id="UP000201810"/>
    </source>
</evidence>
<evidence type="ECO:0008006" key="3">
    <source>
        <dbReference type="Google" id="ProtNLM"/>
    </source>
</evidence>
<evidence type="ECO:0000313" key="1">
    <source>
        <dbReference type="EMBL" id="AKY03011.1"/>
    </source>
</evidence>
<dbReference type="SUPFAM" id="SSF53335">
    <property type="entry name" value="S-adenosyl-L-methionine-dependent methyltransferases"/>
    <property type="match status" value="1"/>
</dbReference>
<dbReference type="CDD" id="cd02440">
    <property type="entry name" value="AdoMet_MTases"/>
    <property type="match status" value="1"/>
</dbReference>
<organism evidence="1 2">
    <name type="scientific">Mycobacterium phage Dante</name>
    <dbReference type="NCBI Taxonomy" id="1698357"/>
    <lineage>
        <taxon>Viruses</taxon>
        <taxon>Duplodnaviria</taxon>
        <taxon>Heunggongvirae</taxon>
        <taxon>Uroviricota</taxon>
        <taxon>Caudoviricetes</taxon>
        <taxon>Gracegardnervirinae</taxon>
        <taxon>Cheoctovirus</taxon>
        <taxon>Cheoctovirus dante</taxon>
    </lineage>
</organism>
<dbReference type="RefSeq" id="YP_009212742.1">
    <property type="nucleotide sequence ID" value="NC_028946.1"/>
</dbReference>
<name>A0A0K1Y7D8_9CAUD</name>
<dbReference type="EMBL" id="KT309034">
    <property type="protein sequence ID" value="AKY03011.1"/>
    <property type="molecule type" value="Genomic_DNA"/>
</dbReference>
<reference evidence="2" key="1">
    <citation type="submission" date="2015-07" db="EMBL/GenBank/DDBJ databases">
        <authorList>
            <person name="Noorani M."/>
        </authorList>
    </citation>
    <scope>NUCLEOTIDE SEQUENCE [LARGE SCALE GENOMIC DNA]</scope>
</reference>
<protein>
    <recommendedName>
        <fullName evidence="3">Methyltransferase</fullName>
    </recommendedName>
</protein>
<keyword evidence="2" id="KW-1185">Reference proteome</keyword>
<proteinExistence type="predicted"/>
<dbReference type="Gene3D" id="3.40.50.150">
    <property type="entry name" value="Vaccinia Virus protein VP39"/>
    <property type="match status" value="1"/>
</dbReference>
<gene>
    <name evidence="1" type="ORF">SEA_DANTE_100</name>
</gene>
<dbReference type="KEGG" id="vg:26639238"/>
<dbReference type="InterPro" id="IPR029063">
    <property type="entry name" value="SAM-dependent_MTases_sf"/>
</dbReference>
<accession>A0A0K1Y7D8</accession>
<dbReference type="GeneID" id="26639238"/>
<sequence>MLYQPKWVDGKESGRSKRDCNSRYEAIASYLTGREGFTVLDVGAYLGYFGARLHEDFGAHTTAVDDYAGLTDAPGVTAINKRMTAGEIRKLGHFDVALLLSVLHHVPRWREMLKAVVDSADIVFIETSNPNEVLPKARMHGSAADIHEAVEATGAKILTYTKGFGEDYDRPLWVLDKG</sequence>
<dbReference type="Proteomes" id="UP000201810">
    <property type="component" value="Segment"/>
</dbReference>
<dbReference type="OrthoDB" id="9013at10239"/>